<evidence type="ECO:0000256" key="7">
    <source>
        <dbReference type="ARBA" id="ARBA00022553"/>
    </source>
</evidence>
<evidence type="ECO:0000256" key="1">
    <source>
        <dbReference type="ARBA" id="ARBA00000707"/>
    </source>
</evidence>
<comment type="catalytic activity">
    <reaction evidence="1">
        <text>Thiol-dependent hydrolysis of ester, thioester, amide, peptide and isopeptide bonds formed by the C-terminal Gly of ubiquitin (a 76-residue protein attached to proteins as an intracellular targeting signal).</text>
        <dbReference type="EC" id="3.4.19.12"/>
    </reaction>
</comment>
<dbReference type="Gene3D" id="1.20.5.4770">
    <property type="match status" value="2"/>
</dbReference>
<evidence type="ECO:0000256" key="4">
    <source>
        <dbReference type="ARBA" id="ARBA00005865"/>
    </source>
</evidence>
<evidence type="ECO:0000256" key="10">
    <source>
        <dbReference type="ARBA" id="ARBA00022771"/>
    </source>
</evidence>
<reference evidence="18" key="2">
    <citation type="submission" date="2017-10" db="EMBL/GenBank/DDBJ databases">
        <title>Ladona fulva Genome sequencing and assembly.</title>
        <authorList>
            <person name="Murali S."/>
            <person name="Richards S."/>
            <person name="Bandaranaike D."/>
            <person name="Bellair M."/>
            <person name="Blankenburg K."/>
            <person name="Chao H."/>
            <person name="Dinh H."/>
            <person name="Doddapaneni H."/>
            <person name="Dugan-Rocha S."/>
            <person name="Elkadiri S."/>
            <person name="Gnanaolivu R."/>
            <person name="Hernandez B."/>
            <person name="Skinner E."/>
            <person name="Javaid M."/>
            <person name="Lee S."/>
            <person name="Li M."/>
            <person name="Ming W."/>
            <person name="Munidasa M."/>
            <person name="Muniz J."/>
            <person name="Nguyen L."/>
            <person name="Hughes D."/>
            <person name="Osuji N."/>
            <person name="Pu L.-L."/>
            <person name="Puazo M."/>
            <person name="Qu C."/>
            <person name="Quiroz J."/>
            <person name="Raj R."/>
            <person name="Weissenberger G."/>
            <person name="Xin Y."/>
            <person name="Zou X."/>
            <person name="Han Y."/>
            <person name="Worley K."/>
            <person name="Muzny D."/>
            <person name="Gibbs R."/>
        </authorList>
    </citation>
    <scope>NUCLEOTIDE SEQUENCE</scope>
    <source>
        <strain evidence="18">Sampled in the wild</strain>
    </source>
</reference>
<dbReference type="Proteomes" id="UP000792457">
    <property type="component" value="Unassembled WGS sequence"/>
</dbReference>
<evidence type="ECO:0000256" key="9">
    <source>
        <dbReference type="ARBA" id="ARBA00022723"/>
    </source>
</evidence>
<evidence type="ECO:0000256" key="12">
    <source>
        <dbReference type="ARBA" id="ARBA00022801"/>
    </source>
</evidence>
<evidence type="ECO:0000256" key="11">
    <source>
        <dbReference type="ARBA" id="ARBA00022786"/>
    </source>
</evidence>
<keyword evidence="7" id="KW-0597">Phosphoprotein</keyword>
<keyword evidence="9" id="KW-0479">Metal-binding</keyword>
<feature type="domain" description="A20-type" evidence="17">
    <location>
        <begin position="681"/>
        <end position="716"/>
    </location>
</feature>
<dbReference type="EMBL" id="KZ308900">
    <property type="protein sequence ID" value="KAG8235343.1"/>
    <property type="molecule type" value="Genomic_DNA"/>
</dbReference>
<keyword evidence="10" id="KW-0863">Zinc-finger</keyword>
<evidence type="ECO:0000256" key="14">
    <source>
        <dbReference type="ARBA" id="ARBA00022833"/>
    </source>
</evidence>
<evidence type="ECO:0000313" key="19">
    <source>
        <dbReference type="Proteomes" id="UP000792457"/>
    </source>
</evidence>
<evidence type="ECO:0000256" key="13">
    <source>
        <dbReference type="ARBA" id="ARBA00022807"/>
    </source>
</evidence>
<dbReference type="GO" id="GO:0035871">
    <property type="term" value="P:protein K11-linked deubiquitination"/>
    <property type="evidence" value="ECO:0007669"/>
    <property type="project" value="TreeGrafter"/>
</dbReference>
<organism evidence="18 19">
    <name type="scientific">Ladona fulva</name>
    <name type="common">Scarce chaser dragonfly</name>
    <name type="synonym">Libellula fulva</name>
    <dbReference type="NCBI Taxonomy" id="123851"/>
    <lineage>
        <taxon>Eukaryota</taxon>
        <taxon>Metazoa</taxon>
        <taxon>Ecdysozoa</taxon>
        <taxon>Arthropoda</taxon>
        <taxon>Hexapoda</taxon>
        <taxon>Insecta</taxon>
        <taxon>Pterygota</taxon>
        <taxon>Palaeoptera</taxon>
        <taxon>Odonata</taxon>
        <taxon>Epiprocta</taxon>
        <taxon>Anisoptera</taxon>
        <taxon>Libelluloidea</taxon>
        <taxon>Libellulidae</taxon>
        <taxon>Ladona</taxon>
    </lineage>
</organism>
<sequence>MSTKDKNFYKMIKTERSYYSDRWGMEANLVAEFVSKTGVDTAVAEEILRAKGWDMGLALEAHHFPCPNTNYYPPKKVTPYVGSSQSALVGIPADWPVTTGSTVPLNHNETSSVAKEEESKHRKLTAPTNRPILEKTSAVDYSECKKLSRGISRATDNVTLVSRARNEFAMDFKENSICNVNQYFIETPIFTFTLPDLSIYQDDFREYLEKDLIELSSLASLEQAGRLNWWAGTCQRLWPLATTGDGNCLLHAASLGMWGFHDRLLTLRKALHAFMSGSECKDAIWRRWRWQQTKANAEAGFVYGEEEWAKEWDAVINMASTAPRSIASRRKSTTFEGSSKNVEESWESATYESLEEIHVLALAHVLRRPIIVIADLMLKDVNGEALAPIPFGGIYLPFEIPPAECHCSPLVLTYDAAHFSALVVMDKETYADDVPRPPAVIPVTDADHELLPIQFAIDPGSLLCKNQDENMMEAMRRMTLSTEEKLLLLREYLDIVNVPIKNANNCENSEDIETDVNILPCEEDIIDKKFSEVDLDNDDNLLNSAEGSSTTNRSKAAKQLQSVAKQFGSIGKSMSKKIKKNFGSITKIARNNSLKKKYSTNQTSPIHQVPKVNGNIGSQSPEYIMGAVLHTEKRHEYQEEMIRNYLQSARARFEKDKELKLKQAEERKPKEDWNLKDGGELELPSVCINAGCGLYGTSLTSYMCTMCYQKQKEREQELSKTPKINSPLMNRAYETAPRYGAGKSTFYAESDCCSHNTIGNLPLSRAGSNVDQTLYLSKSTFYNDMTCPAFMCQVNSKEDRVLEHNQQFPLDERVERECLEKRTEDVTIGKESIVTAEASSVGFRSSVPSSGATPKNVSKVFIGGVSNNREMAWSCGIPPSVLSNDLTMQVNCTNVAKCDTSCRVSGGVELPIIGALHCQSMNCRFFGNADTNFYCSKCYKEMAAYGSMSSQTSDI</sequence>
<evidence type="ECO:0000259" key="17">
    <source>
        <dbReference type="PROSITE" id="PS51036"/>
    </source>
</evidence>
<dbReference type="PANTHER" id="PTHR13367">
    <property type="entry name" value="UBIQUITIN THIOESTERASE"/>
    <property type="match status" value="1"/>
</dbReference>
<keyword evidence="8" id="KW-0645">Protease</keyword>
<gene>
    <name evidence="18" type="ORF">J437_LFUL015851</name>
</gene>
<keyword evidence="19" id="KW-1185">Reference proteome</keyword>
<dbReference type="GO" id="GO:0008270">
    <property type="term" value="F:zinc ion binding"/>
    <property type="evidence" value="ECO:0007669"/>
    <property type="project" value="UniProtKB-KW"/>
</dbReference>
<dbReference type="OrthoDB" id="10064699at2759"/>
<reference evidence="18" key="1">
    <citation type="submission" date="2013-04" db="EMBL/GenBank/DDBJ databases">
        <authorList>
            <person name="Qu J."/>
            <person name="Murali S.C."/>
            <person name="Bandaranaike D."/>
            <person name="Bellair M."/>
            <person name="Blankenburg K."/>
            <person name="Chao H."/>
            <person name="Dinh H."/>
            <person name="Doddapaneni H."/>
            <person name="Downs B."/>
            <person name="Dugan-Rocha S."/>
            <person name="Elkadiri S."/>
            <person name="Gnanaolivu R.D."/>
            <person name="Hernandez B."/>
            <person name="Javaid M."/>
            <person name="Jayaseelan J.C."/>
            <person name="Lee S."/>
            <person name="Li M."/>
            <person name="Ming W."/>
            <person name="Munidasa M."/>
            <person name="Muniz J."/>
            <person name="Nguyen L."/>
            <person name="Ongeri F."/>
            <person name="Osuji N."/>
            <person name="Pu L.-L."/>
            <person name="Puazo M."/>
            <person name="Qu C."/>
            <person name="Quiroz J."/>
            <person name="Raj R."/>
            <person name="Weissenberger G."/>
            <person name="Xin Y."/>
            <person name="Zou X."/>
            <person name="Han Y."/>
            <person name="Richards S."/>
            <person name="Worley K."/>
            <person name="Muzny D."/>
            <person name="Gibbs R."/>
        </authorList>
    </citation>
    <scope>NUCLEOTIDE SEQUENCE</scope>
    <source>
        <strain evidence="18">Sampled in the wild</strain>
    </source>
</reference>
<comment type="similarity">
    <text evidence="4">Belongs to the peptidase C64 family.</text>
</comment>
<evidence type="ECO:0000256" key="15">
    <source>
        <dbReference type="ARBA" id="ARBA00023242"/>
    </source>
</evidence>
<keyword evidence="12" id="KW-0378">Hydrolase</keyword>
<dbReference type="GO" id="GO:0005737">
    <property type="term" value="C:cytoplasm"/>
    <property type="evidence" value="ECO:0007669"/>
    <property type="project" value="UniProtKB-SubCell"/>
</dbReference>
<dbReference type="InterPro" id="IPR051346">
    <property type="entry name" value="OTU_Deubiquitinase"/>
</dbReference>
<dbReference type="GO" id="GO:0003677">
    <property type="term" value="F:DNA binding"/>
    <property type="evidence" value="ECO:0007669"/>
    <property type="project" value="InterPro"/>
</dbReference>
<feature type="domain" description="A20-type" evidence="17">
    <location>
        <begin position="912"/>
        <end position="947"/>
    </location>
</feature>
<name>A0A8K0KJC0_LADFU</name>
<comment type="subcellular location">
    <subcellularLocation>
        <location evidence="3">Cytoplasm</location>
    </subcellularLocation>
    <subcellularLocation>
        <location evidence="2">Nucleus</location>
    </subcellularLocation>
</comment>
<dbReference type="PROSITE" id="PS50802">
    <property type="entry name" value="OTU"/>
    <property type="match status" value="1"/>
</dbReference>
<dbReference type="Pfam" id="PF02338">
    <property type="entry name" value="OTU"/>
    <property type="match status" value="1"/>
</dbReference>
<dbReference type="PROSITE" id="PS51036">
    <property type="entry name" value="ZF_A20"/>
    <property type="match status" value="2"/>
</dbReference>
<dbReference type="GO" id="GO:0071947">
    <property type="term" value="P:protein deubiquitination involved in ubiquitin-dependent protein catabolic process"/>
    <property type="evidence" value="ECO:0007669"/>
    <property type="project" value="TreeGrafter"/>
</dbReference>
<keyword evidence="6" id="KW-0963">Cytoplasm</keyword>
<keyword evidence="15" id="KW-0539">Nucleus</keyword>
<dbReference type="InterPro" id="IPR002653">
    <property type="entry name" value="Znf_A20"/>
</dbReference>
<keyword evidence="11" id="KW-0833">Ubl conjugation pathway</keyword>
<evidence type="ECO:0000256" key="6">
    <source>
        <dbReference type="ARBA" id="ARBA00022490"/>
    </source>
</evidence>
<evidence type="ECO:0000256" key="3">
    <source>
        <dbReference type="ARBA" id="ARBA00004496"/>
    </source>
</evidence>
<dbReference type="Pfam" id="PF01754">
    <property type="entry name" value="zf-A20"/>
    <property type="match status" value="1"/>
</dbReference>
<dbReference type="GO" id="GO:0004843">
    <property type="term" value="F:cysteine-type deubiquitinase activity"/>
    <property type="evidence" value="ECO:0007669"/>
    <property type="project" value="UniProtKB-EC"/>
</dbReference>
<comment type="caution">
    <text evidence="18">The sequence shown here is derived from an EMBL/GenBank/DDBJ whole genome shotgun (WGS) entry which is preliminary data.</text>
</comment>
<evidence type="ECO:0000259" key="16">
    <source>
        <dbReference type="PROSITE" id="PS50802"/>
    </source>
</evidence>
<proteinExistence type="inferred from homology"/>
<dbReference type="InterPro" id="IPR003323">
    <property type="entry name" value="OTU_dom"/>
</dbReference>
<dbReference type="CDD" id="cd22768">
    <property type="entry name" value="OTU_OTUD7"/>
    <property type="match status" value="1"/>
</dbReference>
<dbReference type="GO" id="GO:0071108">
    <property type="term" value="P:protein K48-linked deubiquitination"/>
    <property type="evidence" value="ECO:0007669"/>
    <property type="project" value="TreeGrafter"/>
</dbReference>
<keyword evidence="13" id="KW-0788">Thiol protease</keyword>
<dbReference type="GO" id="GO:0005634">
    <property type="term" value="C:nucleus"/>
    <property type="evidence" value="ECO:0007669"/>
    <property type="project" value="UniProtKB-SubCell"/>
</dbReference>
<dbReference type="GO" id="GO:0070530">
    <property type="term" value="F:K63-linked polyubiquitin modification-dependent protein binding"/>
    <property type="evidence" value="ECO:0007669"/>
    <property type="project" value="TreeGrafter"/>
</dbReference>
<keyword evidence="14" id="KW-0862">Zinc</keyword>
<evidence type="ECO:0000313" key="18">
    <source>
        <dbReference type="EMBL" id="KAG8235343.1"/>
    </source>
</evidence>
<dbReference type="PANTHER" id="PTHR13367:SF27">
    <property type="entry name" value="OTU DOMAIN-CONTAINING PROTEIN"/>
    <property type="match status" value="1"/>
</dbReference>
<evidence type="ECO:0000256" key="2">
    <source>
        <dbReference type="ARBA" id="ARBA00004123"/>
    </source>
</evidence>
<evidence type="ECO:0000256" key="8">
    <source>
        <dbReference type="ARBA" id="ARBA00022670"/>
    </source>
</evidence>
<dbReference type="Gene3D" id="1.10.8.10">
    <property type="entry name" value="DNA helicase RuvA subunit, C-terminal domain"/>
    <property type="match status" value="1"/>
</dbReference>
<accession>A0A8K0KJC0</accession>
<protein>
    <recommendedName>
        <fullName evidence="5">ubiquitinyl hydrolase 1</fullName>
        <ecNumber evidence="5">3.4.19.12</ecNumber>
    </recommendedName>
</protein>
<evidence type="ECO:0000256" key="5">
    <source>
        <dbReference type="ARBA" id="ARBA00012759"/>
    </source>
</evidence>
<dbReference type="AlphaFoldDB" id="A0A8K0KJC0"/>
<feature type="domain" description="OTU" evidence="16">
    <location>
        <begin position="237"/>
        <end position="425"/>
    </location>
</feature>
<dbReference type="GO" id="GO:0070536">
    <property type="term" value="P:protein K63-linked deubiquitination"/>
    <property type="evidence" value="ECO:0007669"/>
    <property type="project" value="TreeGrafter"/>
</dbReference>
<dbReference type="SMART" id="SM00259">
    <property type="entry name" value="ZnF_A20"/>
    <property type="match status" value="2"/>
</dbReference>
<dbReference type="EC" id="3.4.19.12" evidence="5"/>